<organism evidence="2 3">
    <name type="scientific">Nostoc flagelliforme CCNUN1</name>
    <dbReference type="NCBI Taxonomy" id="2038116"/>
    <lineage>
        <taxon>Bacteria</taxon>
        <taxon>Bacillati</taxon>
        <taxon>Cyanobacteriota</taxon>
        <taxon>Cyanophyceae</taxon>
        <taxon>Nostocales</taxon>
        <taxon>Nostocaceae</taxon>
        <taxon>Nostoc</taxon>
    </lineage>
</organism>
<dbReference type="AlphaFoldDB" id="A0A2K8T8D2"/>
<keyword evidence="3" id="KW-1185">Reference proteome</keyword>
<geneLocation type="plasmid" evidence="3">
    <name>pnfsy07</name>
</geneLocation>
<dbReference type="InterPro" id="IPR009057">
    <property type="entry name" value="Homeodomain-like_sf"/>
</dbReference>
<keyword evidence="2" id="KW-0614">Plasmid</keyword>
<dbReference type="RefSeq" id="WP_225912829.1">
    <property type="nucleotide sequence ID" value="NZ_CAWNNC010000008.1"/>
</dbReference>
<evidence type="ECO:0000256" key="1">
    <source>
        <dbReference type="SAM" id="MobiDB-lite"/>
    </source>
</evidence>
<name>A0A2K8T8D2_9NOSO</name>
<dbReference type="Proteomes" id="UP000232003">
    <property type="component" value="Plasmid pNFSY07"/>
</dbReference>
<dbReference type="KEGG" id="nfl:COO91_10170"/>
<proteinExistence type="predicted"/>
<evidence type="ECO:0000313" key="3">
    <source>
        <dbReference type="Proteomes" id="UP000232003"/>
    </source>
</evidence>
<feature type="compositionally biased region" description="Basic residues" evidence="1">
    <location>
        <begin position="151"/>
        <end position="164"/>
    </location>
</feature>
<reference evidence="2 3" key="1">
    <citation type="submission" date="2017-11" db="EMBL/GenBank/DDBJ databases">
        <title>Complete genome of a free-living desiccation-tolerant cyanobacterium and its photosynthetic adaptation to extreme terrestrial habitat.</title>
        <authorList>
            <person name="Shang J."/>
        </authorList>
    </citation>
    <scope>NUCLEOTIDE SEQUENCE [LARGE SCALE GENOMIC DNA]</scope>
    <source>
        <strain evidence="2 3">CCNUN1</strain>
        <plasmid evidence="3">pnfsy07</plasmid>
    </source>
</reference>
<evidence type="ECO:0000313" key="2">
    <source>
        <dbReference type="EMBL" id="AUB43956.1"/>
    </source>
</evidence>
<dbReference type="Pfam" id="PF13565">
    <property type="entry name" value="HTH_32"/>
    <property type="match status" value="1"/>
</dbReference>
<dbReference type="SUPFAM" id="SSF46689">
    <property type="entry name" value="Homeodomain-like"/>
    <property type="match status" value="1"/>
</dbReference>
<protein>
    <submittedName>
        <fullName evidence="2">Transposase</fullName>
    </submittedName>
</protein>
<sequence>MTRPFKVEISESQQELEKALKHATTASTKERLQMLYLLKSGQVTSRRSLAELIGRDQATITRWVRKYKDGGRDRLLEVKHAPGKLSIVSEEALKRLKQRLQEPQGFHSYGQIQQWLVAEFQLDIAYKTVYELVRYRIGAKLKVPRPQSTKQHPKSLSHFKKNFL</sequence>
<gene>
    <name evidence="2" type="ORF">COO91_10170</name>
</gene>
<accession>A0A2K8T8D2</accession>
<feature type="region of interest" description="Disordered" evidence="1">
    <location>
        <begin position="144"/>
        <end position="164"/>
    </location>
</feature>
<dbReference type="EMBL" id="CP024792">
    <property type="protein sequence ID" value="AUB43956.1"/>
    <property type="molecule type" value="Genomic_DNA"/>
</dbReference>